<comment type="caution">
    <text evidence="2">The sequence shown here is derived from an EMBL/GenBank/DDBJ whole genome shotgun (WGS) entry which is preliminary data.</text>
</comment>
<organism evidence="2">
    <name type="scientific">Tanacetum cinerariifolium</name>
    <name type="common">Dalmatian daisy</name>
    <name type="synonym">Chrysanthemum cinerariifolium</name>
    <dbReference type="NCBI Taxonomy" id="118510"/>
    <lineage>
        <taxon>Eukaryota</taxon>
        <taxon>Viridiplantae</taxon>
        <taxon>Streptophyta</taxon>
        <taxon>Embryophyta</taxon>
        <taxon>Tracheophyta</taxon>
        <taxon>Spermatophyta</taxon>
        <taxon>Magnoliopsida</taxon>
        <taxon>eudicotyledons</taxon>
        <taxon>Gunneridae</taxon>
        <taxon>Pentapetalae</taxon>
        <taxon>asterids</taxon>
        <taxon>campanulids</taxon>
        <taxon>Asterales</taxon>
        <taxon>Asteraceae</taxon>
        <taxon>Asteroideae</taxon>
        <taxon>Anthemideae</taxon>
        <taxon>Anthemidinae</taxon>
        <taxon>Tanacetum</taxon>
    </lineage>
</organism>
<accession>A0A699HE81</accession>
<protein>
    <recommendedName>
        <fullName evidence="1">Reverse transcriptase domain-containing protein</fullName>
    </recommendedName>
</protein>
<dbReference type="CDD" id="cd01647">
    <property type="entry name" value="RT_LTR"/>
    <property type="match status" value="1"/>
</dbReference>
<dbReference type="InterPro" id="IPR043128">
    <property type="entry name" value="Rev_trsase/Diguanyl_cyclase"/>
</dbReference>
<dbReference type="InterPro" id="IPR053134">
    <property type="entry name" value="RNA-dir_DNA_polymerase"/>
</dbReference>
<proteinExistence type="predicted"/>
<evidence type="ECO:0000313" key="2">
    <source>
        <dbReference type="EMBL" id="GEX97369.1"/>
    </source>
</evidence>
<gene>
    <name evidence="2" type="ORF">Tci_369344</name>
</gene>
<dbReference type="Pfam" id="PF08284">
    <property type="entry name" value="RVP_2"/>
    <property type="match status" value="1"/>
</dbReference>
<dbReference type="Gene3D" id="3.30.70.270">
    <property type="match status" value="2"/>
</dbReference>
<dbReference type="AlphaFoldDB" id="A0A699HE81"/>
<sequence length="739" mass="85268">MKVMQAYYATNELPIPPPLAPIAPPPSPILLPPFDPQNFFLHKEILPPRKQARFLSHSSANLSTPPHIFEIVESSHKTPLERQEEQIETILNHLDKLPLEHIEEIEDKIKGLGNGQVIIQISNLEMSIEDIQVRHRSNIRSLLEAIPLEAQDANVANADNTNRNTKPRDAHVARKCSYKEFMSCQPFNFKGTKGAVRLILWFERTKLVFSHSNCTEDCKVKFATGNVTTSKPQTLEEAMAITQRLMDQVIKYNSVQRTSDYKLKFDDRRNYNYQNNFNNNNNNRNNDYHQYQNRRKETIRAYAATLTMNSGEKGHYRNQCPKANNNAHRRAYMLRDKNTHQNPNVVMDAIYDIEMADGNLISTNTVIQGATLTLLNQPLEIDLIPIKLSSYDGVIGMDWLSKYHDKILYDEKVGHIPIDGETLIIQGDRSKTRLSLISCIKIERSSTSIPSTLPISSFRNVGTSDQIQELADKDFIQPSTSPWGAPVLVVKKKDESFRMRSIVYSKIDLRSGYHQLRVRDEDIPKTAFKTQYRYYEFQVMPFGLIYAPAVFMDLMNRMCKPYLDKFVIVFIDDILIYSRNKEEHTGIHVDPAKIEAVKNCASPTTSTESLTILTQKNKKYIWGEDQESAFQMLKWKLCEAPILALPEGNKDFVVYYNASLQDESLVIPMKELQLDDKLNFVEEPIEIIDREVKQLKKSRIPIVKVRWNSKRGLEFTWERKDQIRAKYPYLFPNTTPTSN</sequence>
<dbReference type="Pfam" id="PF00078">
    <property type="entry name" value="RVT_1"/>
    <property type="match status" value="1"/>
</dbReference>
<dbReference type="Gene3D" id="3.10.10.10">
    <property type="entry name" value="HIV Type 1 Reverse Transcriptase, subunit A, domain 1"/>
    <property type="match status" value="2"/>
</dbReference>
<dbReference type="SUPFAM" id="SSF56672">
    <property type="entry name" value="DNA/RNA polymerases"/>
    <property type="match status" value="1"/>
</dbReference>
<dbReference type="PANTHER" id="PTHR24559:SF427">
    <property type="entry name" value="RNA-DIRECTED DNA POLYMERASE"/>
    <property type="match status" value="1"/>
</dbReference>
<reference evidence="2" key="1">
    <citation type="journal article" date="2019" name="Sci. Rep.">
        <title>Draft genome of Tanacetum cinerariifolium, the natural source of mosquito coil.</title>
        <authorList>
            <person name="Yamashiro T."/>
            <person name="Shiraishi A."/>
            <person name="Satake H."/>
            <person name="Nakayama K."/>
        </authorList>
    </citation>
    <scope>NUCLEOTIDE SEQUENCE</scope>
</reference>
<name>A0A699HE81_TANCI</name>
<dbReference type="InterPro" id="IPR000477">
    <property type="entry name" value="RT_dom"/>
</dbReference>
<dbReference type="InterPro" id="IPR043502">
    <property type="entry name" value="DNA/RNA_pol_sf"/>
</dbReference>
<evidence type="ECO:0000259" key="1">
    <source>
        <dbReference type="Pfam" id="PF00078"/>
    </source>
</evidence>
<feature type="domain" description="Reverse transcriptase" evidence="1">
    <location>
        <begin position="501"/>
        <end position="587"/>
    </location>
</feature>
<dbReference type="EMBL" id="BKCJ010142740">
    <property type="protein sequence ID" value="GEX97369.1"/>
    <property type="molecule type" value="Genomic_DNA"/>
</dbReference>
<dbReference type="PANTHER" id="PTHR24559">
    <property type="entry name" value="TRANSPOSON TY3-I GAG-POL POLYPROTEIN"/>
    <property type="match status" value="1"/>
</dbReference>